<dbReference type="PANTHER" id="PTHR33487:SF1">
    <property type="entry name" value="CILIA- AND FLAGELLA-ASSOCIATED PROTEIN 54"/>
    <property type="match status" value="1"/>
</dbReference>
<protein>
    <recommendedName>
        <fullName evidence="3">Reverse transcriptase domain-containing protein</fullName>
    </recommendedName>
</protein>
<organism evidence="2">
    <name type="scientific">Octopus bimaculoides</name>
    <name type="common">California two-spotted octopus</name>
    <dbReference type="NCBI Taxonomy" id="37653"/>
    <lineage>
        <taxon>Eukaryota</taxon>
        <taxon>Metazoa</taxon>
        <taxon>Spiralia</taxon>
        <taxon>Lophotrochozoa</taxon>
        <taxon>Mollusca</taxon>
        <taxon>Cephalopoda</taxon>
        <taxon>Coleoidea</taxon>
        <taxon>Octopodiformes</taxon>
        <taxon>Octopoda</taxon>
        <taxon>Incirrata</taxon>
        <taxon>Octopodidae</taxon>
        <taxon>Octopus</taxon>
    </lineage>
</organism>
<dbReference type="STRING" id="37653.A0A0L8G7W8"/>
<proteinExistence type="predicted"/>
<dbReference type="OrthoDB" id="2104158at2759"/>
<dbReference type="GO" id="GO:0060271">
    <property type="term" value="P:cilium assembly"/>
    <property type="evidence" value="ECO:0007669"/>
    <property type="project" value="TreeGrafter"/>
</dbReference>
<dbReference type="EMBL" id="KQ423555">
    <property type="protein sequence ID" value="KOF72650.1"/>
    <property type="molecule type" value="Genomic_DNA"/>
</dbReference>
<dbReference type="Pfam" id="PF14858">
    <property type="entry name" value="CFAP54_N"/>
    <property type="match status" value="1"/>
</dbReference>
<dbReference type="PANTHER" id="PTHR33487">
    <property type="entry name" value="CILIA- AND FLAGELLA-ASSOCIATED PROTEIN 54"/>
    <property type="match status" value="1"/>
</dbReference>
<gene>
    <name evidence="2" type="ORF">OCBIM_22039159mg</name>
</gene>
<name>A0A0L8G7W8_OCTBM</name>
<evidence type="ECO:0000256" key="1">
    <source>
        <dbReference type="SAM" id="MobiDB-lite"/>
    </source>
</evidence>
<sequence>MATNIRLKAAKLLNRQYPSSFYDAVGCKINPVFTAFKKEKEDFFFIFRTKTTDVPSVYGRPSMTLFEMLKKYQPLLPQEYFLKQLLKIGNFLRDEEEYILALSCYNFYFLESDINKCIVHYDLERYKKCFFPEGLQSNTALLTIQILIANYFCKYQIEKMNTQQCCQSAEESEKILLSYQMLTQVLLPESSYCWLLYNCIVLMYTICQDMIMAGHSAKVVQYLIWVCLCMENSPLLCDISYLSWRSTTYTAVCQCYYECKAGEHAEAFARRALCKINDLWHVEKKNDKLKYNHHTAIIRECTLKLSWPRTNTEKLLVELFDSESAQFLAIVESLSDSHIRIITPGGVFQGEMELNDVSLELFAAAKEIVSGNIAANRSRKDSYSNIFTNVIQTEDNSLLELAIIGENKVPIKSVFHLTVLAFCYEQWEFFVNFADALQRIKDERYAWDVKIMQLLIVMEKLLHGRRLRKGQTSVLIIPETDNEDDFEADSSEIVHPTLSGYTVVADDLLILSQVLKSVLTSNFCPTQVDLTVVLEVVYYLWNQTKAVLRRYQIGFEDNSKYFQKSENIATWLPILDVIFSVMCWCHVSSHNFTVFSEVTLRLALLLEVCANLTQGKKSWKDIEKKEMLLMSSSSPPEMTFKKEGNSSSSNLVEDSFIPSDIHLLTKEDFLRLARNILMKGLKDIDQARSLAAKQESPMSRNALGVKEEDSQVSETGNNVKTAAENVNKLIPKDQLLNFESPICHFMRDQHTELLFIYYRVSCKLIKTGPGKSDLKKDLQSSKKNSKKLLYADDLALIAESLSELEEKFQIWKQGLESKGLRVNLAKTKVLLSRKANKSQIPSGRWPCSICRKGISRNSIRCTWLPAFITSDDLRKKKKEDTFTVTYEMLLNECGSHNLMKSLLKMQAAVVSDESKKEILQKSLDSLIKFQKEESKMYEVNNSVYMLDKKPTVPERNVPLPPILLWRSPSALAFKPAKFNPSSGEKLLYVDDLALIAESLPEQEKKFQVWKQGLELMGLRVNVAKTEVLVREGEHITHPSRKGVGRNSIRCTQYKLWTHKWCSNNKGRFTGKTAFMCGRCTGAINTTNAQKTDSITCQREKLEVVDSFRYLRDQVCSGGGCSESITTRIKFRKLLSLLVTKGLSLRVKVCTHNSVSTLREMLDIRSIGYGMQERRLRWYGHVLQMDEESCVKKCHSQTMEGTCGRGRPRNTWDEVVKHDLQTLGLTEAMMKDRDLWRYAVTEKIWQIKIKHPFFKSIFQVCWYRLFAQIITTSYNKVRLNDTPVPGTGNLIPASYKEIIVTGMKTNQQYVFALGAYTSDGKLIGDNIGDSTTPILVSNSLSIPLTYVFLCQISYQLNCFSISVHIFDNLCSHFVKNFDSPPSTSKNKSTTQRFFQKFPRINKTVKLTASPILLMQFYTCIMTSVDISIRTGKLFCDKLCDDGPFQIKQKKRLVECKKLLLAIDLASFLNDVNLCVQALVQIYGLLVPFLYHSWIFPPVIQILLFCYGVLQELPSNIRQKRTTAIVDSMHHMVTCIVYHLSKMLHKMKEKNMALEICETGCRILQDDIMARKTTSPITESYTIESEAMNDKTETPNWSYTKLRQAVKSKQDNIAEMNVKEELVILEEALSYINKLVTTATTAEATASAAAIAATTTATTAKPTVAGIYVEEV</sequence>
<evidence type="ECO:0008006" key="3">
    <source>
        <dbReference type="Google" id="ProtNLM"/>
    </source>
</evidence>
<feature type="region of interest" description="Disordered" evidence="1">
    <location>
        <begin position="692"/>
        <end position="716"/>
    </location>
</feature>
<dbReference type="InterPro" id="IPR027912">
    <property type="entry name" value="CFAP54"/>
</dbReference>
<reference evidence="2" key="1">
    <citation type="submission" date="2015-07" db="EMBL/GenBank/DDBJ databases">
        <title>MeaNS - Measles Nucleotide Surveillance Program.</title>
        <authorList>
            <person name="Tran T."/>
            <person name="Druce J."/>
        </authorList>
    </citation>
    <scope>NUCLEOTIDE SEQUENCE</scope>
    <source>
        <strain evidence="2">UCB-OBI-ISO-001</strain>
        <tissue evidence="2">Gonad</tissue>
    </source>
</reference>
<evidence type="ECO:0000313" key="2">
    <source>
        <dbReference type="EMBL" id="KOF72650.1"/>
    </source>
</evidence>
<accession>A0A0L8G7W8</accession>